<keyword evidence="14" id="KW-1185">Reference proteome</keyword>
<evidence type="ECO:0000256" key="8">
    <source>
        <dbReference type="ARBA" id="ARBA00022840"/>
    </source>
</evidence>
<evidence type="ECO:0000256" key="5">
    <source>
        <dbReference type="ARBA" id="ARBA00022741"/>
    </source>
</evidence>
<dbReference type="InterPro" id="IPR049874">
    <property type="entry name" value="ROK_cs"/>
</dbReference>
<dbReference type="PANTHER" id="PTHR42742:SF3">
    <property type="entry name" value="FRUCTOKINASE"/>
    <property type="match status" value="1"/>
</dbReference>
<evidence type="ECO:0000256" key="1">
    <source>
        <dbReference type="ARBA" id="ARBA00001946"/>
    </source>
</evidence>
<gene>
    <name evidence="13" type="ORF">CCAX7_42270</name>
</gene>
<dbReference type="FunFam" id="3.30.420.40:FF:000136">
    <property type="entry name" value="Putative fructokinase"/>
    <property type="match status" value="1"/>
</dbReference>
<evidence type="ECO:0000256" key="3">
    <source>
        <dbReference type="ARBA" id="ARBA00022679"/>
    </source>
</evidence>
<sequence>MMNDAVPYGAIEAGGTKWVCAVGTGPDDIRALQRFPTTTPEETLRSCIEFFQRQGELQAIGIGSFGPVDLNHNSPTYGFITSTPKVGWRNADVVGAVKSALDLPVALDTDVNAALLGEVKWGAAQGLTDAIYLTVGTGFGGGAMVNGQLAHGLLHPEFGHMFVPRDPSDTFGGACSFHGDCLEGLVSGPAIEARWKAPGESLPPDHPAWRLEAGYLAYALVNMTCLLSPQRIIVGGGVGSNPALLTLVRERFQSILNGYLQADALLGGIEEYIVSPGLEGRSGILGAIALAQAEFGSVDK</sequence>
<evidence type="ECO:0000313" key="13">
    <source>
        <dbReference type="EMBL" id="BDI32176.1"/>
    </source>
</evidence>
<keyword evidence="5" id="KW-0547">Nucleotide-binding</keyword>
<keyword evidence="9" id="KW-0460">Magnesium</keyword>
<evidence type="ECO:0000256" key="4">
    <source>
        <dbReference type="ARBA" id="ARBA00022723"/>
    </source>
</evidence>
<dbReference type="SUPFAM" id="SSF53067">
    <property type="entry name" value="Actin-like ATPase domain"/>
    <property type="match status" value="1"/>
</dbReference>
<evidence type="ECO:0000256" key="10">
    <source>
        <dbReference type="ARBA" id="ARBA00023277"/>
    </source>
</evidence>
<dbReference type="EMBL" id="AP025739">
    <property type="protein sequence ID" value="BDI32176.1"/>
    <property type="molecule type" value="Genomic_DNA"/>
</dbReference>
<dbReference type="GO" id="GO:0008865">
    <property type="term" value="F:fructokinase activity"/>
    <property type="evidence" value="ECO:0007669"/>
    <property type="project" value="UniProtKB-EC"/>
</dbReference>
<keyword evidence="3" id="KW-0808">Transferase</keyword>
<dbReference type="GO" id="GO:0046872">
    <property type="term" value="F:metal ion binding"/>
    <property type="evidence" value="ECO:0007669"/>
    <property type="project" value="UniProtKB-KW"/>
</dbReference>
<evidence type="ECO:0000256" key="2">
    <source>
        <dbReference type="ARBA" id="ARBA00006479"/>
    </source>
</evidence>
<keyword evidence="10" id="KW-0119">Carbohydrate metabolism</keyword>
<evidence type="ECO:0000313" key="14">
    <source>
        <dbReference type="Proteomes" id="UP000287394"/>
    </source>
</evidence>
<evidence type="ECO:0000256" key="9">
    <source>
        <dbReference type="ARBA" id="ARBA00022842"/>
    </source>
</evidence>
<comment type="similarity">
    <text evidence="2">Belongs to the ROK (NagC/XylR) family.</text>
</comment>
<dbReference type="GO" id="GO:0005524">
    <property type="term" value="F:ATP binding"/>
    <property type="evidence" value="ECO:0007669"/>
    <property type="project" value="UniProtKB-KW"/>
</dbReference>
<dbReference type="AlphaFoldDB" id="A0A402CXS6"/>
<dbReference type="PANTHER" id="PTHR42742">
    <property type="entry name" value="TRANSCRIPTIONAL REPRESSOR MPRA"/>
    <property type="match status" value="1"/>
</dbReference>
<dbReference type="Gene3D" id="3.30.420.40">
    <property type="match status" value="2"/>
</dbReference>
<evidence type="ECO:0000256" key="11">
    <source>
        <dbReference type="ARBA" id="ARBA00038887"/>
    </source>
</evidence>
<keyword evidence="7" id="KW-0862">Zinc</keyword>
<comment type="cofactor">
    <cofactor evidence="1">
        <name>Mg(2+)</name>
        <dbReference type="ChEBI" id="CHEBI:18420"/>
    </cofactor>
</comment>
<dbReference type="InterPro" id="IPR051804">
    <property type="entry name" value="Carb_Metab_Reg_Kinase/Isom"/>
</dbReference>
<proteinExistence type="inferred from homology"/>
<dbReference type="OrthoDB" id="9783435at2"/>
<dbReference type="Pfam" id="PF00480">
    <property type="entry name" value="ROK"/>
    <property type="match status" value="1"/>
</dbReference>
<reference evidence="13 14" key="1">
    <citation type="journal article" date="2019" name="Int. J. Syst. Evol. Microbiol.">
        <title>Capsulimonas corticalis gen. nov., sp. nov., an aerobic capsulated bacterium, of a novel bacterial order, Capsulimonadales ord. nov., of the class Armatimonadia of the phylum Armatimonadetes.</title>
        <authorList>
            <person name="Li J."/>
            <person name="Kudo C."/>
            <person name="Tonouchi A."/>
        </authorList>
    </citation>
    <scope>NUCLEOTIDE SEQUENCE [LARGE SCALE GENOMIC DNA]</scope>
    <source>
        <strain evidence="13 14">AX-7</strain>
    </source>
</reference>
<keyword evidence="4" id="KW-0479">Metal-binding</keyword>
<evidence type="ECO:0000256" key="7">
    <source>
        <dbReference type="ARBA" id="ARBA00022833"/>
    </source>
</evidence>
<evidence type="ECO:0000256" key="12">
    <source>
        <dbReference type="ARBA" id="ARBA00048451"/>
    </source>
</evidence>
<dbReference type="FunCoup" id="A0A402CXS6">
    <property type="interactions" value="57"/>
</dbReference>
<dbReference type="FunFam" id="3.30.420.40:FF:000153">
    <property type="entry name" value="Putative fructokinase"/>
    <property type="match status" value="1"/>
</dbReference>
<evidence type="ECO:0000256" key="6">
    <source>
        <dbReference type="ARBA" id="ARBA00022777"/>
    </source>
</evidence>
<dbReference type="KEGG" id="ccot:CCAX7_42270"/>
<dbReference type="Proteomes" id="UP000287394">
    <property type="component" value="Chromosome"/>
</dbReference>
<name>A0A402CXS6_9BACT</name>
<dbReference type="CDD" id="cd24067">
    <property type="entry name" value="ASKHA_NBD_ROK_BsFRK-like"/>
    <property type="match status" value="1"/>
</dbReference>
<protein>
    <recommendedName>
        <fullName evidence="11">fructokinase</fullName>
        <ecNumber evidence="11">2.7.1.4</ecNumber>
    </recommendedName>
</protein>
<dbReference type="PROSITE" id="PS01125">
    <property type="entry name" value="ROK"/>
    <property type="match status" value="1"/>
</dbReference>
<dbReference type="InterPro" id="IPR000600">
    <property type="entry name" value="ROK"/>
</dbReference>
<dbReference type="InterPro" id="IPR043129">
    <property type="entry name" value="ATPase_NBD"/>
</dbReference>
<dbReference type="EC" id="2.7.1.4" evidence="11"/>
<organism evidence="13 14">
    <name type="scientific">Capsulimonas corticalis</name>
    <dbReference type="NCBI Taxonomy" id="2219043"/>
    <lineage>
        <taxon>Bacteria</taxon>
        <taxon>Bacillati</taxon>
        <taxon>Armatimonadota</taxon>
        <taxon>Armatimonadia</taxon>
        <taxon>Capsulimonadales</taxon>
        <taxon>Capsulimonadaceae</taxon>
        <taxon>Capsulimonas</taxon>
    </lineage>
</organism>
<comment type="catalytic activity">
    <reaction evidence="12">
        <text>D-fructose + ATP = D-fructose 6-phosphate + ADP + H(+)</text>
        <dbReference type="Rhea" id="RHEA:16125"/>
        <dbReference type="ChEBI" id="CHEBI:15378"/>
        <dbReference type="ChEBI" id="CHEBI:30616"/>
        <dbReference type="ChEBI" id="CHEBI:37721"/>
        <dbReference type="ChEBI" id="CHEBI:61527"/>
        <dbReference type="ChEBI" id="CHEBI:456216"/>
        <dbReference type="EC" id="2.7.1.4"/>
    </reaction>
</comment>
<keyword evidence="8" id="KW-0067">ATP-binding</keyword>
<keyword evidence="6" id="KW-0418">Kinase</keyword>
<accession>A0A402CXS6</accession>